<protein>
    <recommendedName>
        <fullName evidence="4">EF-hand domain-containing protein</fullName>
    </recommendedName>
</protein>
<feature type="compositionally biased region" description="Pro residues" evidence="1">
    <location>
        <begin position="38"/>
        <end position="55"/>
    </location>
</feature>
<evidence type="ECO:0008006" key="4">
    <source>
        <dbReference type="Google" id="ProtNLM"/>
    </source>
</evidence>
<organism evidence="2 3">
    <name type="scientific">Steroidobacter flavus</name>
    <dbReference type="NCBI Taxonomy" id="1842136"/>
    <lineage>
        <taxon>Bacteria</taxon>
        <taxon>Pseudomonadati</taxon>
        <taxon>Pseudomonadota</taxon>
        <taxon>Gammaproteobacteria</taxon>
        <taxon>Steroidobacterales</taxon>
        <taxon>Steroidobacteraceae</taxon>
        <taxon>Steroidobacter</taxon>
    </lineage>
</organism>
<feature type="region of interest" description="Disordered" evidence="1">
    <location>
        <begin position="24"/>
        <end position="59"/>
    </location>
</feature>
<dbReference type="EMBL" id="JBHSDU010000015">
    <property type="protein sequence ID" value="MFC4314194.1"/>
    <property type="molecule type" value="Genomic_DNA"/>
</dbReference>
<dbReference type="Proteomes" id="UP001595904">
    <property type="component" value="Unassembled WGS sequence"/>
</dbReference>
<proteinExistence type="predicted"/>
<gene>
    <name evidence="2" type="ORF">ACFPN2_34315</name>
</gene>
<accession>A0ABV8T2S2</accession>
<evidence type="ECO:0000313" key="2">
    <source>
        <dbReference type="EMBL" id="MFC4314194.1"/>
    </source>
</evidence>
<evidence type="ECO:0000256" key="1">
    <source>
        <dbReference type="SAM" id="MobiDB-lite"/>
    </source>
</evidence>
<sequence length="629" mass="65410">MFEMNNLNRTLIAGVVALTLSGCGGGGGGQSESAPPVVTQPPPSTNPPSNPPPSTPTTSEFTGVAAVGAPLVGTVTVKDALGATKTVQIGVNGAYSVDVAGMTAPFVFRAAGFANGREYVVHSAAAAADVNGTINITQLTDLVVNNIAGQIASNYFDNGNFGSVSKDALDAEAAKLKEKLLPVLQALGVAASVDLLRTQFTPLESALDSALDVLRVTVDTDSLVATITNIVTQQQLQDDLKVSAAGEASPPQLTETSGLSDGASDVALIKNALANFSSLFATSLPPAASIEATLTSNFLFEDNDGPTFAAGMATDTSAVGLTFTDADIKRINYDDLANVYAIVDFTAKDAEGREMDRIRNFQLRKGQDGTWRLHGNRQVMEMSTHVSAIRSTTAQGGAACVSTGIEFYMEDFDPSNNGTVDFNQVVVYGPGLPQGGVRYVRPELGGWWPILGQSGNLYVMGNSCASTQPVPEAAITGIPDGAAYLAVAYDENGSRVNLPGGINNPGAFAHGAYVLNIDKRPLTVTEAVASDKFPTITSPASAAALASYNGGALSIVASGVNPTNYADVIFTIGTANGERQEADAWTHASAEGVLSENFTLTAPTDPIAWRSLRVITYDAARRSFMTIYN</sequence>
<keyword evidence="3" id="KW-1185">Reference proteome</keyword>
<reference evidence="3" key="1">
    <citation type="journal article" date="2019" name="Int. J. Syst. Evol. Microbiol.">
        <title>The Global Catalogue of Microorganisms (GCM) 10K type strain sequencing project: providing services to taxonomists for standard genome sequencing and annotation.</title>
        <authorList>
            <consortium name="The Broad Institute Genomics Platform"/>
            <consortium name="The Broad Institute Genome Sequencing Center for Infectious Disease"/>
            <person name="Wu L."/>
            <person name="Ma J."/>
        </authorList>
    </citation>
    <scope>NUCLEOTIDE SEQUENCE [LARGE SCALE GENOMIC DNA]</scope>
    <source>
        <strain evidence="3">CGMCC 1.10759</strain>
    </source>
</reference>
<name>A0ABV8T2S2_9GAMM</name>
<comment type="caution">
    <text evidence="2">The sequence shown here is derived from an EMBL/GenBank/DDBJ whole genome shotgun (WGS) entry which is preliminary data.</text>
</comment>
<evidence type="ECO:0000313" key="3">
    <source>
        <dbReference type="Proteomes" id="UP001595904"/>
    </source>
</evidence>